<dbReference type="GO" id="GO:0016614">
    <property type="term" value="F:oxidoreductase activity, acting on CH-OH group of donors"/>
    <property type="evidence" value="ECO:0007669"/>
    <property type="project" value="InterPro"/>
</dbReference>
<keyword evidence="7" id="KW-0560">Oxidoreductase</keyword>
<dbReference type="SMART" id="SM00564">
    <property type="entry name" value="PQQ"/>
    <property type="match status" value="5"/>
</dbReference>
<comment type="cofactor">
    <cofactor evidence="12">
        <name>Ca(2+)</name>
        <dbReference type="ChEBI" id="CHEBI:29108"/>
    </cofactor>
    <text evidence="12">Binds 1 Ca(2+) ion per subunit.</text>
</comment>
<evidence type="ECO:0000256" key="8">
    <source>
        <dbReference type="ARBA" id="ARBA00023004"/>
    </source>
</evidence>
<evidence type="ECO:0000256" key="13">
    <source>
        <dbReference type="PIRSR" id="PIRSR617512-4"/>
    </source>
</evidence>
<keyword evidence="2 11" id="KW-0349">Heme</keyword>
<keyword evidence="17" id="KW-1185">Reference proteome</keyword>
<evidence type="ECO:0000256" key="1">
    <source>
        <dbReference type="ARBA" id="ARBA00008156"/>
    </source>
</evidence>
<evidence type="ECO:0000256" key="7">
    <source>
        <dbReference type="ARBA" id="ARBA00023002"/>
    </source>
</evidence>
<dbReference type="Gene3D" id="1.10.760.10">
    <property type="entry name" value="Cytochrome c-like domain"/>
    <property type="match status" value="1"/>
</dbReference>
<comment type="cofactor">
    <cofactor evidence="11">
        <name>pyrroloquinoline quinone</name>
        <dbReference type="ChEBI" id="CHEBI:58442"/>
    </cofactor>
    <text evidence="11">Binds 1 PQQ group per subunit.</text>
</comment>
<dbReference type="Pfam" id="PF13442">
    <property type="entry name" value="Cytochrome_CBB3"/>
    <property type="match status" value="1"/>
</dbReference>
<dbReference type="NCBIfam" id="TIGR03075">
    <property type="entry name" value="PQQ_enz_alc_DH"/>
    <property type="match status" value="1"/>
</dbReference>
<gene>
    <name evidence="16" type="primary">adhA</name>
    <name evidence="16" type="ORF">GPUN_2346</name>
</gene>
<dbReference type="InterPro" id="IPR001479">
    <property type="entry name" value="Quinoprotein_DH_CS"/>
</dbReference>
<dbReference type="AlphaFoldDB" id="H5TDT4"/>
<evidence type="ECO:0000256" key="6">
    <source>
        <dbReference type="ARBA" id="ARBA00022891"/>
    </source>
</evidence>
<feature type="binding site" evidence="11">
    <location>
        <position position="353"/>
    </location>
    <ligand>
        <name>pyrroloquinoline quinone</name>
        <dbReference type="ChEBI" id="CHEBI:58442"/>
    </ligand>
</feature>
<keyword evidence="4 14" id="KW-0732">Signal</keyword>
<dbReference type="eggNOG" id="COG4993">
    <property type="taxonomic scope" value="Bacteria"/>
</dbReference>
<evidence type="ECO:0000256" key="4">
    <source>
        <dbReference type="ARBA" id="ARBA00022729"/>
    </source>
</evidence>
<feature type="binding site" description="covalent" evidence="11">
    <location>
        <position position="622"/>
    </location>
    <ligand>
        <name>heme c</name>
        <dbReference type="ChEBI" id="CHEBI:61717"/>
    </ligand>
</feature>
<dbReference type="CDD" id="cd10279">
    <property type="entry name" value="PQQ_ADH_II"/>
    <property type="match status" value="1"/>
</dbReference>
<dbReference type="InterPro" id="IPR036909">
    <property type="entry name" value="Cyt_c-like_dom_sf"/>
</dbReference>
<feature type="binding site" evidence="11">
    <location>
        <position position="261"/>
    </location>
    <ligand>
        <name>pyrroloquinoline quinone</name>
        <dbReference type="ChEBI" id="CHEBI:58442"/>
    </ligand>
</feature>
<feature type="disulfide bond" evidence="13">
    <location>
        <begin position="132"/>
        <end position="133"/>
    </location>
</feature>
<dbReference type="eggNOG" id="COG2010">
    <property type="taxonomic scope" value="Bacteria"/>
</dbReference>
<dbReference type="Pfam" id="PF01011">
    <property type="entry name" value="PQQ"/>
    <property type="match status" value="2"/>
</dbReference>
<evidence type="ECO:0000259" key="15">
    <source>
        <dbReference type="PROSITE" id="PS51007"/>
    </source>
</evidence>
<name>H5TDT4_9ALTE</name>
<protein>
    <submittedName>
        <fullName evidence="16">Alcohol dehydrogenase [cytochrome c]</fullName>
    </submittedName>
</protein>
<dbReference type="EMBL" id="BAET01000029">
    <property type="protein sequence ID" value="GAB56461.1"/>
    <property type="molecule type" value="Genomic_DNA"/>
</dbReference>
<feature type="binding site" evidence="12">
    <location>
        <position position="326"/>
    </location>
    <ligand>
        <name>Ca(2+)</name>
        <dbReference type="ChEBI" id="CHEBI:29108"/>
    </ligand>
</feature>
<keyword evidence="6 11" id="KW-0634">PQQ</keyword>
<feature type="binding site" evidence="11">
    <location>
        <begin position="412"/>
        <end position="413"/>
    </location>
    <ligand>
        <name>pyrroloquinoline quinone</name>
        <dbReference type="ChEBI" id="CHEBI:58442"/>
    </ligand>
</feature>
<feature type="binding site" evidence="11">
    <location>
        <position position="184"/>
    </location>
    <ligand>
        <name>pyrroloquinoline quinone</name>
        <dbReference type="ChEBI" id="CHEBI:58442"/>
    </ligand>
</feature>
<comment type="caution">
    <text evidence="16">The sequence shown here is derived from an EMBL/GenBank/DDBJ whole genome shotgun (WGS) entry which is preliminary data.</text>
</comment>
<dbReference type="InterPro" id="IPR002372">
    <property type="entry name" value="PQQ_rpt_dom"/>
</dbReference>
<evidence type="ECO:0000256" key="9">
    <source>
        <dbReference type="ARBA" id="ARBA00023157"/>
    </source>
</evidence>
<dbReference type="Proteomes" id="UP000053586">
    <property type="component" value="Unassembled WGS sequence"/>
</dbReference>
<feature type="signal peptide" evidence="14">
    <location>
        <begin position="1"/>
        <end position="23"/>
    </location>
</feature>
<feature type="binding site" evidence="12">
    <location>
        <position position="203"/>
    </location>
    <ligand>
        <name>Ca(2+)</name>
        <dbReference type="ChEBI" id="CHEBI:29108"/>
    </ligand>
</feature>
<evidence type="ECO:0000256" key="11">
    <source>
        <dbReference type="PIRSR" id="PIRSR617512-2"/>
    </source>
</evidence>
<dbReference type="SUPFAM" id="SSF50998">
    <property type="entry name" value="Quinoprotein alcohol dehydrogenase-like"/>
    <property type="match status" value="1"/>
</dbReference>
<feature type="binding site" evidence="12">
    <location>
        <position position="281"/>
    </location>
    <ligand>
        <name>Ca(2+)</name>
        <dbReference type="ChEBI" id="CHEBI:29108"/>
    </ligand>
</feature>
<dbReference type="RefSeq" id="WP_006006635.1">
    <property type="nucleotide sequence ID" value="NZ_BAET01000029.1"/>
</dbReference>
<organism evidence="16 17">
    <name type="scientific">Glaciecola punicea ACAM 611</name>
    <dbReference type="NCBI Taxonomy" id="1121923"/>
    <lineage>
        <taxon>Bacteria</taxon>
        <taxon>Pseudomonadati</taxon>
        <taxon>Pseudomonadota</taxon>
        <taxon>Gammaproteobacteria</taxon>
        <taxon>Alteromonadales</taxon>
        <taxon>Alteromonadaceae</taxon>
        <taxon>Glaciecola</taxon>
    </lineage>
</organism>
<dbReference type="PROSITE" id="PS00364">
    <property type="entry name" value="BACTERIAL_PQQ_2"/>
    <property type="match status" value="1"/>
</dbReference>
<evidence type="ECO:0000256" key="2">
    <source>
        <dbReference type="ARBA" id="ARBA00022617"/>
    </source>
</evidence>
<evidence type="ECO:0000256" key="3">
    <source>
        <dbReference type="ARBA" id="ARBA00022723"/>
    </source>
</evidence>
<feature type="domain" description="Cytochrome c" evidence="15">
    <location>
        <begin position="609"/>
        <end position="687"/>
    </location>
</feature>
<evidence type="ECO:0000256" key="5">
    <source>
        <dbReference type="ARBA" id="ARBA00022837"/>
    </source>
</evidence>
<feature type="binding site" evidence="11">
    <location>
        <begin position="201"/>
        <end position="202"/>
    </location>
    <ligand>
        <name>pyrroloquinoline quinone</name>
        <dbReference type="ChEBI" id="CHEBI:58442"/>
    </ligand>
</feature>
<sequence>MILKKTLALVTCGILIVPLFLYAESADKKATDISDETASIESVDWTMHGLDEEETRFSKLSQIDASNVDRLGLAWSYDLESTRSVQATPIVKDGVMYVTSSWSILHAVDAITGKRLWVYDPEVPGDYASKGCCGVVNRGVAYHDGKIFLGAFDGYLHALDAKSGALIWKQDTLERRGEFSYTITGAPRIVAGDKVIIGNGGAEFGVRGYVTAYNVDTGEQQWRWYTVPGDPSKPFENEAMEMAAKTWDPSGKYWKVGGGGTVWDSMAYDSDLNLLYIGVGNGSPWNRDFRSPSGGDNLFLASIVALNPDTGEYVWHYQGTPGDTWDYTHTQQITLADLVIKGELRKVAMQAPKNGFFYVIDRVTGAFISAENFVEVNWATGIDQNGRPIETPGARVKSESVEIVPSSFGAHNWHSMSFNSDTGLVYIPAQGIPLSVAPDLKWEHNTYKPGSTMSGTNWNLGYLFHVAFPETEPFGTLIAWDPVNQKEVWRSEYISPWNGGTLTTAGNLVFQGTADGRFIAYNATTGQPLWQTPVTSGVIAAPITWSKNGRQYVTIAVGWGGIYGLLNKATKYATKGKLFTFELDGQAIMPKATLSTRTNLVAGVPYKPEHVAKGLELYVANCSFCHGTPGIDSGGVIPNLGYSPVGVLKNARLWVKDGIAVDNGMPAFDNLSEEDVEKIIAFVQGTADSIRQALGTQPSKSGDNSPIE</sequence>
<dbReference type="InterPro" id="IPR011047">
    <property type="entry name" value="Quinoprotein_ADH-like_sf"/>
</dbReference>
<dbReference type="GO" id="GO:0009055">
    <property type="term" value="F:electron transfer activity"/>
    <property type="evidence" value="ECO:0007669"/>
    <property type="project" value="InterPro"/>
</dbReference>
<reference evidence="16 17" key="1">
    <citation type="journal article" date="2012" name="J. Bacteriol.">
        <title>Genome sequence of proteorhodopsin-containing sea ice bacterium Glaciecola punicea ACAM 611T.</title>
        <authorList>
            <person name="Qin Q.-L."/>
            <person name="Xie B.-B."/>
            <person name="Shu Y.-L."/>
            <person name="Rong J.-C."/>
            <person name="Zhao D.-L."/>
            <person name="Zhang X.-Y."/>
            <person name="Chen X.-L."/>
            <person name="Zhou B.-C."/>
            <person name="Zhanga Y.-Z."/>
        </authorList>
    </citation>
    <scope>NUCLEOTIDE SEQUENCE [LARGE SCALE GENOMIC DNA]</scope>
    <source>
        <strain evidence="16 17">ACAM 611</strain>
    </source>
</reference>
<feature type="binding site" evidence="11">
    <location>
        <position position="562"/>
    </location>
    <ligand>
        <name>pyrroloquinoline quinone</name>
        <dbReference type="ChEBI" id="CHEBI:58442"/>
    </ligand>
</feature>
<feature type="binding site" description="axial binding residue" evidence="12">
    <location>
        <position position="626"/>
    </location>
    <ligand>
        <name>heme c</name>
        <dbReference type="ChEBI" id="CHEBI:61717"/>
    </ligand>
    <ligandPart>
        <name>Fe</name>
        <dbReference type="ChEBI" id="CHEBI:18248"/>
    </ligandPart>
</feature>
<dbReference type="Gene3D" id="2.140.10.10">
    <property type="entry name" value="Quinoprotein alcohol dehydrogenase-like superfamily"/>
    <property type="match status" value="1"/>
</dbReference>
<evidence type="ECO:0000313" key="16">
    <source>
        <dbReference type="EMBL" id="GAB56461.1"/>
    </source>
</evidence>
<evidence type="ECO:0000313" key="17">
    <source>
        <dbReference type="Proteomes" id="UP000053586"/>
    </source>
</evidence>
<proteinExistence type="inferred from homology"/>
<evidence type="ECO:0000256" key="14">
    <source>
        <dbReference type="SAM" id="SignalP"/>
    </source>
</evidence>
<evidence type="ECO:0000256" key="10">
    <source>
        <dbReference type="PIRSR" id="PIRSR617512-1"/>
    </source>
</evidence>
<comment type="similarity">
    <text evidence="1">Belongs to the bacterial PQQ dehydrogenase family.</text>
</comment>
<dbReference type="GO" id="GO:0030288">
    <property type="term" value="C:outer membrane-bounded periplasmic space"/>
    <property type="evidence" value="ECO:0007669"/>
    <property type="project" value="InterPro"/>
</dbReference>
<dbReference type="InterPro" id="IPR009056">
    <property type="entry name" value="Cyt_c-like_dom"/>
</dbReference>
<dbReference type="GO" id="GO:0020037">
    <property type="term" value="F:heme binding"/>
    <property type="evidence" value="ECO:0007669"/>
    <property type="project" value="InterPro"/>
</dbReference>
<keyword evidence="9 13" id="KW-1015">Disulfide bond</keyword>
<evidence type="ECO:0000256" key="12">
    <source>
        <dbReference type="PIRSR" id="PIRSR617512-3"/>
    </source>
</evidence>
<keyword evidence="8 12" id="KW-0408">Iron</keyword>
<dbReference type="SUPFAM" id="SSF46626">
    <property type="entry name" value="Cytochrome c"/>
    <property type="match status" value="1"/>
</dbReference>
<dbReference type="PANTHER" id="PTHR32303">
    <property type="entry name" value="QUINOPROTEIN ALCOHOL DEHYDROGENASE (CYTOCHROME C)"/>
    <property type="match status" value="1"/>
</dbReference>
<dbReference type="OrthoDB" id="9794322at2"/>
<dbReference type="PROSITE" id="PS51007">
    <property type="entry name" value="CYTC"/>
    <property type="match status" value="1"/>
</dbReference>
<dbReference type="GO" id="GO:0016020">
    <property type="term" value="C:membrane"/>
    <property type="evidence" value="ECO:0007669"/>
    <property type="project" value="InterPro"/>
</dbReference>
<dbReference type="STRING" id="56804.BAE46_13525"/>
<feature type="binding site" evidence="11">
    <location>
        <position position="138"/>
    </location>
    <ligand>
        <name>pyrroloquinoline quinone</name>
        <dbReference type="ChEBI" id="CHEBI:58442"/>
    </ligand>
</feature>
<feature type="binding site" description="covalent" evidence="11">
    <location>
        <position position="625"/>
    </location>
    <ligand>
        <name>heme c</name>
        <dbReference type="ChEBI" id="CHEBI:61717"/>
    </ligand>
</feature>
<comment type="cofactor">
    <cofactor evidence="11">
        <name>heme c</name>
        <dbReference type="ChEBI" id="CHEBI:61717"/>
    </cofactor>
    <text evidence="11">Binds 1 heme c group per subunit.</text>
</comment>
<accession>H5TDT4</accession>
<feature type="chain" id="PRO_5003599018" evidence="14">
    <location>
        <begin position="24"/>
        <end position="708"/>
    </location>
</feature>
<dbReference type="GO" id="GO:0005509">
    <property type="term" value="F:calcium ion binding"/>
    <property type="evidence" value="ECO:0007669"/>
    <property type="project" value="InterPro"/>
</dbReference>
<feature type="active site" description="Proton acceptor" evidence="10">
    <location>
        <position position="326"/>
    </location>
</feature>
<keyword evidence="5 12" id="KW-0106">Calcium</keyword>
<keyword evidence="3 12" id="KW-0479">Metal-binding</keyword>
<reference evidence="16 17" key="2">
    <citation type="journal article" date="2017" name="Antonie Van Leeuwenhoek">
        <title>Rhizobium rhizosphaerae sp. nov., a novel species isolated from rice rhizosphere.</title>
        <authorList>
            <person name="Zhao J.J."/>
            <person name="Zhang J."/>
            <person name="Zhang R.J."/>
            <person name="Zhang C.W."/>
            <person name="Yin H.Q."/>
            <person name="Zhang X.X."/>
        </authorList>
    </citation>
    <scope>NUCLEOTIDE SEQUENCE [LARGE SCALE GENOMIC DNA]</scope>
    <source>
        <strain evidence="16 17">ACAM 611</strain>
    </source>
</reference>
<feature type="binding site" description="axial binding residue" evidence="12">
    <location>
        <position position="665"/>
    </location>
    <ligand>
        <name>heme c</name>
        <dbReference type="ChEBI" id="CHEBI:61717"/>
    </ligand>
    <ligandPart>
        <name>Fe</name>
        <dbReference type="ChEBI" id="CHEBI:18248"/>
    </ligandPart>
</feature>
<dbReference type="InterPro" id="IPR017512">
    <property type="entry name" value="PQQ_MeOH/EtOH_DH"/>
</dbReference>
<dbReference type="InterPro" id="IPR018391">
    <property type="entry name" value="PQQ_b-propeller_rpt"/>
</dbReference>